<reference evidence="1 2" key="1">
    <citation type="submission" date="2019-08" db="EMBL/GenBank/DDBJ databases">
        <title>Draft genome sequences of two oriental melons (Cucumis melo L. var makuwa).</title>
        <authorList>
            <person name="Kwon S.-Y."/>
        </authorList>
    </citation>
    <scope>NUCLEOTIDE SEQUENCE [LARGE SCALE GENOMIC DNA]</scope>
    <source>
        <strain evidence="2">cv. Chang Bougi</strain>
        <tissue evidence="1">Leaf</tissue>
    </source>
</reference>
<sequence length="88" mass="10152">MESSSRAPKHAWTKDEEATLTYHATKGLMNKLFPYYYELAYVFERDRVTGRGVEAFADIRSNDLVGYEGFQPLDGNDMEIPHHVQPEL</sequence>
<dbReference type="AlphaFoldDB" id="A0A5D3BVD6"/>
<gene>
    <name evidence="1" type="ORF">E5676_scaffold145G00410</name>
</gene>
<proteinExistence type="predicted"/>
<accession>A0A5D3BVD6</accession>
<comment type="caution">
    <text evidence="1">The sequence shown here is derived from an EMBL/GenBank/DDBJ whole genome shotgun (WGS) entry which is preliminary data.</text>
</comment>
<protein>
    <submittedName>
        <fullName evidence="1">Transposase</fullName>
    </submittedName>
</protein>
<dbReference type="Proteomes" id="UP000321947">
    <property type="component" value="Unassembled WGS sequence"/>
</dbReference>
<name>A0A5D3BVD6_CUCMM</name>
<dbReference type="EMBL" id="SSTD01015369">
    <property type="protein sequence ID" value="TYK02782.1"/>
    <property type="molecule type" value="Genomic_DNA"/>
</dbReference>
<evidence type="ECO:0000313" key="1">
    <source>
        <dbReference type="EMBL" id="TYK02782.1"/>
    </source>
</evidence>
<organism evidence="1 2">
    <name type="scientific">Cucumis melo var. makuwa</name>
    <name type="common">Oriental melon</name>
    <dbReference type="NCBI Taxonomy" id="1194695"/>
    <lineage>
        <taxon>Eukaryota</taxon>
        <taxon>Viridiplantae</taxon>
        <taxon>Streptophyta</taxon>
        <taxon>Embryophyta</taxon>
        <taxon>Tracheophyta</taxon>
        <taxon>Spermatophyta</taxon>
        <taxon>Magnoliopsida</taxon>
        <taxon>eudicotyledons</taxon>
        <taxon>Gunneridae</taxon>
        <taxon>Pentapetalae</taxon>
        <taxon>rosids</taxon>
        <taxon>fabids</taxon>
        <taxon>Cucurbitales</taxon>
        <taxon>Cucurbitaceae</taxon>
        <taxon>Benincaseae</taxon>
        <taxon>Cucumis</taxon>
    </lineage>
</organism>
<evidence type="ECO:0000313" key="2">
    <source>
        <dbReference type="Proteomes" id="UP000321947"/>
    </source>
</evidence>